<dbReference type="PROSITE" id="PS51372">
    <property type="entry name" value="PRD_2"/>
    <property type="match status" value="1"/>
</dbReference>
<protein>
    <recommendedName>
        <fullName evidence="1">PRD domain-containing protein</fullName>
    </recommendedName>
</protein>
<dbReference type="eggNOG" id="COG3711">
    <property type="taxonomic scope" value="Bacteria"/>
</dbReference>
<dbReference type="Proteomes" id="UP000004191">
    <property type="component" value="Unassembled WGS sequence"/>
</dbReference>
<evidence type="ECO:0000313" key="2">
    <source>
        <dbReference type="EMBL" id="EHR36416.1"/>
    </source>
</evidence>
<dbReference type="Pfam" id="PF00874">
    <property type="entry name" value="PRD"/>
    <property type="match status" value="1"/>
</dbReference>
<dbReference type="STRING" id="883114.HMPREF9709_00003"/>
<dbReference type="EMBL" id="AGEI01000001">
    <property type="protein sequence ID" value="EHR36416.1"/>
    <property type="molecule type" value="Genomic_DNA"/>
</dbReference>
<proteinExistence type="predicted"/>
<dbReference type="Gene3D" id="1.10.1790.10">
    <property type="entry name" value="PRD domain"/>
    <property type="match status" value="1"/>
</dbReference>
<comment type="caution">
    <text evidence="2">The sequence shown here is derived from an EMBL/GenBank/DDBJ whole genome shotgun (WGS) entry which is preliminary data.</text>
</comment>
<dbReference type="InterPro" id="IPR011608">
    <property type="entry name" value="PRD"/>
</dbReference>
<dbReference type="OrthoDB" id="3192572at2"/>
<accession>H3NKZ2</accession>
<dbReference type="GO" id="GO:0006355">
    <property type="term" value="P:regulation of DNA-templated transcription"/>
    <property type="evidence" value="ECO:0007669"/>
    <property type="project" value="InterPro"/>
</dbReference>
<dbReference type="InterPro" id="IPR036634">
    <property type="entry name" value="PRD_sf"/>
</dbReference>
<name>H3NKZ2_9FIRM</name>
<sequence>MMKERLEILLNSGVITQDIYDYSYKIYKKYFEKEEFNKDKVNIFITHLAMSLKRINEGDIIDKLDEDVYTQVKNSEVFYEALRFSKMIVNDLDVDIPNNEEEYLILHLGNILLERK</sequence>
<organism evidence="2 3">
    <name type="scientific">Helcococcus kunzii ATCC 51366</name>
    <dbReference type="NCBI Taxonomy" id="883114"/>
    <lineage>
        <taxon>Bacteria</taxon>
        <taxon>Bacillati</taxon>
        <taxon>Bacillota</taxon>
        <taxon>Tissierellia</taxon>
        <taxon>Tissierellales</taxon>
        <taxon>Peptoniphilaceae</taxon>
        <taxon>Helcococcus</taxon>
    </lineage>
</organism>
<dbReference type="AlphaFoldDB" id="H3NKZ2"/>
<dbReference type="SUPFAM" id="SSF63520">
    <property type="entry name" value="PTS-regulatory domain, PRD"/>
    <property type="match status" value="1"/>
</dbReference>
<gene>
    <name evidence="2" type="ORF">HMPREF9709_00003</name>
</gene>
<evidence type="ECO:0000259" key="1">
    <source>
        <dbReference type="PROSITE" id="PS51372"/>
    </source>
</evidence>
<dbReference type="GeneID" id="96998033"/>
<dbReference type="RefSeq" id="WP_005396739.1">
    <property type="nucleotide sequence ID" value="NZ_JH601088.1"/>
</dbReference>
<feature type="domain" description="PRD" evidence="1">
    <location>
        <begin position="10"/>
        <end position="116"/>
    </location>
</feature>
<reference evidence="2 3" key="1">
    <citation type="submission" date="2012-01" db="EMBL/GenBank/DDBJ databases">
        <title>The Genome Sequence of Helcococcus kunzii ATCC 51366.</title>
        <authorList>
            <consortium name="The Broad Institute Genome Sequencing Platform"/>
            <person name="Earl A."/>
            <person name="Ward D."/>
            <person name="Feldgarden M."/>
            <person name="Gevers D."/>
            <person name="Huys G."/>
            <person name="Young S.K."/>
            <person name="Zeng Q."/>
            <person name="Gargeya S."/>
            <person name="Fitzgerald M."/>
            <person name="Haas B."/>
            <person name="Abouelleil A."/>
            <person name="Alvarado L."/>
            <person name="Arachchi H.M."/>
            <person name="Berlin A."/>
            <person name="Chapman S.B."/>
            <person name="Gearin G."/>
            <person name="Goldberg J."/>
            <person name="Griggs A."/>
            <person name="Gujja S."/>
            <person name="Hansen M."/>
            <person name="Heiman D."/>
            <person name="Howarth C."/>
            <person name="Larimer J."/>
            <person name="Lui A."/>
            <person name="MacDonald P.J.P."/>
            <person name="McCowen C."/>
            <person name="Montmayeur A."/>
            <person name="Murphy C."/>
            <person name="Neiman D."/>
            <person name="Pearson M."/>
            <person name="Priest M."/>
            <person name="Roberts A."/>
            <person name="Saif S."/>
            <person name="Shea T."/>
            <person name="Sisk P."/>
            <person name="Stolte C."/>
            <person name="Sykes S."/>
            <person name="Wortman J."/>
            <person name="Nusbaum C."/>
            <person name="Birren B."/>
        </authorList>
    </citation>
    <scope>NUCLEOTIDE SEQUENCE [LARGE SCALE GENOMIC DNA]</scope>
    <source>
        <strain evidence="2 3">ATCC 51366</strain>
    </source>
</reference>
<dbReference type="HOGENOM" id="CLU_146117_1_2_9"/>
<keyword evidence="3" id="KW-1185">Reference proteome</keyword>
<evidence type="ECO:0000313" key="3">
    <source>
        <dbReference type="Proteomes" id="UP000004191"/>
    </source>
</evidence>